<accession>A0A081AJ94</accession>
<comment type="caution">
    <text evidence="1">The sequence shown here is derived from an EMBL/GenBank/DDBJ whole genome shotgun (WGS) entry which is preliminary data.</text>
</comment>
<dbReference type="Proteomes" id="UP000028582">
    <property type="component" value="Unassembled WGS sequence"/>
</dbReference>
<sequence length="134" mass="15387">MRTYGKNFLFKKTASYKERQVRLATEWDIRLDASATLSAQNIINNIVLVLDDIQYVFVSGVESPNKREHQHTNRKLGWSDENHVHIALVLLAPKQRADVLKLLRGPRKHGDEYAAPRNGKFSYAGWIIHHAKPS</sequence>
<evidence type="ECO:0000313" key="2">
    <source>
        <dbReference type="Proteomes" id="UP000028582"/>
    </source>
</evidence>
<protein>
    <submittedName>
        <fullName evidence="1">Uncharacterized protein</fullName>
    </submittedName>
</protein>
<evidence type="ECO:0000313" key="1">
    <source>
        <dbReference type="EMBL" id="ETO78955.1"/>
    </source>
</evidence>
<reference evidence="1 2" key="1">
    <citation type="submission" date="2013-11" db="EMBL/GenBank/DDBJ databases">
        <title>The Genome Sequence of Phytophthora parasitica P1976.</title>
        <authorList>
            <consortium name="The Broad Institute Genomics Platform"/>
            <person name="Russ C."/>
            <person name="Tyler B."/>
            <person name="Panabieres F."/>
            <person name="Shan W."/>
            <person name="Tripathy S."/>
            <person name="Grunwald N."/>
            <person name="Machado M."/>
            <person name="Johnson C.S."/>
            <person name="Walker B."/>
            <person name="Young S."/>
            <person name="Zeng Q."/>
            <person name="Gargeya S."/>
            <person name="Fitzgerald M."/>
            <person name="Haas B."/>
            <person name="Abouelleil A."/>
            <person name="Allen A.W."/>
            <person name="Alvarado L."/>
            <person name="Arachchi H.M."/>
            <person name="Berlin A.M."/>
            <person name="Chapman S.B."/>
            <person name="Gainer-Dewar J."/>
            <person name="Goldberg J."/>
            <person name="Griggs A."/>
            <person name="Gujja S."/>
            <person name="Hansen M."/>
            <person name="Howarth C."/>
            <person name="Imamovic A."/>
            <person name="Ireland A."/>
            <person name="Larimer J."/>
            <person name="McCowan C."/>
            <person name="Murphy C."/>
            <person name="Pearson M."/>
            <person name="Poon T.W."/>
            <person name="Priest M."/>
            <person name="Roberts A."/>
            <person name="Saif S."/>
            <person name="Shea T."/>
            <person name="Sisk P."/>
            <person name="Sykes S."/>
            <person name="Wortman J."/>
            <person name="Nusbaum C."/>
            <person name="Birren B."/>
        </authorList>
    </citation>
    <scope>NUCLEOTIDE SEQUENCE [LARGE SCALE GENOMIC DNA]</scope>
    <source>
        <strain evidence="1 2">P1976</strain>
    </source>
</reference>
<gene>
    <name evidence="1" type="ORF">F444_06249</name>
</gene>
<name>A0A081AJ94_PHYNI</name>
<dbReference type="EMBL" id="ANJA01001157">
    <property type="protein sequence ID" value="ETO78955.1"/>
    <property type="molecule type" value="Genomic_DNA"/>
</dbReference>
<organism evidence="1 2">
    <name type="scientific">Phytophthora nicotianae P1976</name>
    <dbReference type="NCBI Taxonomy" id="1317066"/>
    <lineage>
        <taxon>Eukaryota</taxon>
        <taxon>Sar</taxon>
        <taxon>Stramenopiles</taxon>
        <taxon>Oomycota</taxon>
        <taxon>Peronosporomycetes</taxon>
        <taxon>Peronosporales</taxon>
        <taxon>Peronosporaceae</taxon>
        <taxon>Phytophthora</taxon>
    </lineage>
</organism>
<proteinExistence type="predicted"/>
<dbReference type="AlphaFoldDB" id="A0A081AJ94"/>